<reference evidence="2 3" key="1">
    <citation type="submission" date="2023-07" db="EMBL/GenBank/DDBJ databases">
        <title>Genomic Encyclopedia of Type Strains, Phase IV (KMG-IV): sequencing the most valuable type-strain genomes for metagenomic binning, comparative biology and taxonomic classification.</title>
        <authorList>
            <person name="Goeker M."/>
        </authorList>
    </citation>
    <scope>NUCLEOTIDE SEQUENCE [LARGE SCALE GENOMIC DNA]</scope>
    <source>
        <strain evidence="2 3">DSM 16784</strain>
    </source>
</reference>
<gene>
    <name evidence="2" type="ORF">J2S15_001819</name>
</gene>
<feature type="transmembrane region" description="Helical" evidence="1">
    <location>
        <begin position="62"/>
        <end position="81"/>
    </location>
</feature>
<keyword evidence="1" id="KW-1133">Transmembrane helix</keyword>
<feature type="transmembrane region" description="Helical" evidence="1">
    <location>
        <begin position="6"/>
        <end position="24"/>
    </location>
</feature>
<evidence type="ECO:0000313" key="2">
    <source>
        <dbReference type="EMBL" id="MDQ0361072.1"/>
    </source>
</evidence>
<dbReference type="RefSeq" id="WP_307407494.1">
    <property type="nucleotide sequence ID" value="NZ_JAUSUR010000003.1"/>
</dbReference>
<sequence>MKFPALLGWLSLLCCIPLFLVSIKSNNKIIRLCREYHFAFGWLMLLFALLHALFSIRSIMDVPFGVLSLLGVMCLNAMFFIKKKKSIHIKLHKWIAVGLLITLILHIWMKL</sequence>
<keyword evidence="1" id="KW-0472">Membrane</keyword>
<protein>
    <submittedName>
        <fullName evidence="2">Uncharacterized protein</fullName>
    </submittedName>
</protein>
<dbReference type="EMBL" id="JAUSUR010000003">
    <property type="protein sequence ID" value="MDQ0361072.1"/>
    <property type="molecule type" value="Genomic_DNA"/>
</dbReference>
<feature type="transmembrane region" description="Helical" evidence="1">
    <location>
        <begin position="36"/>
        <end position="56"/>
    </location>
</feature>
<dbReference type="Proteomes" id="UP001230220">
    <property type="component" value="Unassembled WGS sequence"/>
</dbReference>
<evidence type="ECO:0000313" key="3">
    <source>
        <dbReference type="Proteomes" id="UP001230220"/>
    </source>
</evidence>
<comment type="caution">
    <text evidence="2">The sequence shown here is derived from an EMBL/GenBank/DDBJ whole genome shotgun (WGS) entry which is preliminary data.</text>
</comment>
<evidence type="ECO:0000256" key="1">
    <source>
        <dbReference type="SAM" id="Phobius"/>
    </source>
</evidence>
<accession>A0ABU0E2F1</accession>
<organism evidence="2 3">
    <name type="scientific">Breznakia pachnodae</name>
    <dbReference type="NCBI Taxonomy" id="265178"/>
    <lineage>
        <taxon>Bacteria</taxon>
        <taxon>Bacillati</taxon>
        <taxon>Bacillota</taxon>
        <taxon>Erysipelotrichia</taxon>
        <taxon>Erysipelotrichales</taxon>
        <taxon>Erysipelotrichaceae</taxon>
        <taxon>Breznakia</taxon>
    </lineage>
</organism>
<keyword evidence="1" id="KW-0812">Transmembrane</keyword>
<name>A0ABU0E2F1_9FIRM</name>
<keyword evidence="3" id="KW-1185">Reference proteome</keyword>
<proteinExistence type="predicted"/>
<feature type="transmembrane region" description="Helical" evidence="1">
    <location>
        <begin position="93"/>
        <end position="109"/>
    </location>
</feature>